<gene>
    <name evidence="2" type="ORF">HINF_LOCUS75827</name>
    <name evidence="1" type="ORF">HINF_LOCUS9694</name>
</gene>
<reference evidence="1" key="1">
    <citation type="submission" date="2023-06" db="EMBL/GenBank/DDBJ databases">
        <authorList>
            <person name="Kurt Z."/>
        </authorList>
    </citation>
    <scope>NUCLEOTIDE SEQUENCE</scope>
</reference>
<sequence length="231" mass="26617">MSEEDDTCSDITSKYQSNYVMISHDTNFSTDTTNIDPLMAIYQKLCMVENAQRQILSRIDYLEQSKDLPKTDKWSSDEHLMYLRCLETIPRSNVSQIAQVLCTKTAKQVTAHQQKFYQKLERHYQKERPDASQTVDALKQSCKLLNQQFAKDAMSLLNLQNSGQAIANPHLCKPQIQTFLNQVLKYEIKFVLNKLIQLVGVCENINISVKFVSDKLQQTVEEVVLVLIYSL</sequence>
<accession>A0AA86NMK6</accession>
<dbReference type="AlphaFoldDB" id="A0AA86NMK6"/>
<keyword evidence="1" id="KW-0238">DNA-binding</keyword>
<protein>
    <submittedName>
        <fullName evidence="1">Myb-like DNA-binding domain-containing protein</fullName>
    </submittedName>
    <submittedName>
        <fullName evidence="2">Myb-like_DNA-binding domain-containing protein</fullName>
    </submittedName>
</protein>
<dbReference type="Gene3D" id="1.10.10.60">
    <property type="entry name" value="Homeodomain-like"/>
    <property type="match status" value="1"/>
</dbReference>
<proteinExistence type="predicted"/>
<dbReference type="SUPFAM" id="SSF46689">
    <property type="entry name" value="Homeodomain-like"/>
    <property type="match status" value="1"/>
</dbReference>
<reference evidence="2 3" key="2">
    <citation type="submission" date="2024-07" db="EMBL/GenBank/DDBJ databases">
        <authorList>
            <person name="Akdeniz Z."/>
        </authorList>
    </citation>
    <scope>NUCLEOTIDE SEQUENCE [LARGE SCALE GENOMIC DNA]</scope>
</reference>
<evidence type="ECO:0000313" key="2">
    <source>
        <dbReference type="EMBL" id="CAL6110245.1"/>
    </source>
</evidence>
<evidence type="ECO:0000313" key="3">
    <source>
        <dbReference type="Proteomes" id="UP001642409"/>
    </source>
</evidence>
<keyword evidence="3" id="KW-1185">Reference proteome</keyword>
<comment type="caution">
    <text evidence="1">The sequence shown here is derived from an EMBL/GenBank/DDBJ whole genome shotgun (WGS) entry which is preliminary data.</text>
</comment>
<dbReference type="Proteomes" id="UP001642409">
    <property type="component" value="Unassembled WGS sequence"/>
</dbReference>
<dbReference type="EMBL" id="CAXDID020000684">
    <property type="protein sequence ID" value="CAL6110245.1"/>
    <property type="molecule type" value="Genomic_DNA"/>
</dbReference>
<dbReference type="EMBL" id="CATOUU010000242">
    <property type="protein sequence ID" value="CAI9922049.1"/>
    <property type="molecule type" value="Genomic_DNA"/>
</dbReference>
<name>A0AA86NMK6_9EUKA</name>
<dbReference type="CDD" id="cd00167">
    <property type="entry name" value="SANT"/>
    <property type="match status" value="1"/>
</dbReference>
<dbReference type="InterPro" id="IPR009057">
    <property type="entry name" value="Homeodomain-like_sf"/>
</dbReference>
<evidence type="ECO:0000313" key="1">
    <source>
        <dbReference type="EMBL" id="CAI9922049.1"/>
    </source>
</evidence>
<dbReference type="InterPro" id="IPR001005">
    <property type="entry name" value="SANT/Myb"/>
</dbReference>
<organism evidence="1">
    <name type="scientific">Hexamita inflata</name>
    <dbReference type="NCBI Taxonomy" id="28002"/>
    <lineage>
        <taxon>Eukaryota</taxon>
        <taxon>Metamonada</taxon>
        <taxon>Diplomonadida</taxon>
        <taxon>Hexamitidae</taxon>
        <taxon>Hexamitinae</taxon>
        <taxon>Hexamita</taxon>
    </lineage>
</organism>
<dbReference type="GO" id="GO:0003677">
    <property type="term" value="F:DNA binding"/>
    <property type="evidence" value="ECO:0007669"/>
    <property type="project" value="UniProtKB-KW"/>
</dbReference>